<sequence>MLIWHIATTICDYKTPLQDGTVLDENQLVATTLSYYCSYLLFYVTELVMENFHSTQLFLQDLQVNAQQCLVGCRSKDAILERLSCLKKGDKADKADKYKDRADKKGDKADKYKDILAGGAKLADQLMQELPDKAARWELLAEVWVEKLISVTPSNNLTAHTNRLATGGEYITHLWVWLTHKGVLEPPLLFGGGGPVRTAMRAEELV</sequence>
<dbReference type="AlphaFoldDB" id="A0A1E5UZH1"/>
<protein>
    <recommendedName>
        <fullName evidence="3">DUF4220 domain-containing protein</fullName>
    </recommendedName>
</protein>
<name>A0A1E5UZH1_9POAL</name>
<reference evidence="1 2" key="1">
    <citation type="submission" date="2016-09" db="EMBL/GenBank/DDBJ databases">
        <title>The draft genome of Dichanthelium oligosanthes: A C3 panicoid grass species.</title>
        <authorList>
            <person name="Studer A.J."/>
            <person name="Schnable J.C."/>
            <person name="Brutnell T.P."/>
        </authorList>
    </citation>
    <scope>NUCLEOTIDE SEQUENCE [LARGE SCALE GENOMIC DNA]</scope>
    <source>
        <strain evidence="2">cv. Kellogg 1175</strain>
        <tissue evidence="1">Leaf</tissue>
    </source>
</reference>
<accession>A0A1E5UZH1</accession>
<gene>
    <name evidence="1" type="ORF">BAE44_0020710</name>
</gene>
<dbReference type="EMBL" id="LWDX02057147">
    <property type="protein sequence ID" value="OEL18271.1"/>
    <property type="molecule type" value="Genomic_DNA"/>
</dbReference>
<dbReference type="PANTHER" id="PTHR31325">
    <property type="entry name" value="OS01G0798800 PROTEIN-RELATED"/>
    <property type="match status" value="1"/>
</dbReference>
<evidence type="ECO:0000313" key="2">
    <source>
        <dbReference type="Proteomes" id="UP000095767"/>
    </source>
</evidence>
<dbReference type="Pfam" id="PF04578">
    <property type="entry name" value="DUF594"/>
    <property type="match status" value="1"/>
</dbReference>
<proteinExistence type="predicted"/>
<dbReference type="InterPro" id="IPR007658">
    <property type="entry name" value="DUF594"/>
</dbReference>
<evidence type="ECO:0008006" key="3">
    <source>
        <dbReference type="Google" id="ProtNLM"/>
    </source>
</evidence>
<dbReference type="STRING" id="888268.A0A1E5UZH1"/>
<organism evidence="1 2">
    <name type="scientific">Dichanthelium oligosanthes</name>
    <dbReference type="NCBI Taxonomy" id="888268"/>
    <lineage>
        <taxon>Eukaryota</taxon>
        <taxon>Viridiplantae</taxon>
        <taxon>Streptophyta</taxon>
        <taxon>Embryophyta</taxon>
        <taxon>Tracheophyta</taxon>
        <taxon>Spermatophyta</taxon>
        <taxon>Magnoliopsida</taxon>
        <taxon>Liliopsida</taxon>
        <taxon>Poales</taxon>
        <taxon>Poaceae</taxon>
        <taxon>PACMAD clade</taxon>
        <taxon>Panicoideae</taxon>
        <taxon>Panicodae</taxon>
        <taxon>Paniceae</taxon>
        <taxon>Dichantheliinae</taxon>
        <taxon>Dichanthelium</taxon>
    </lineage>
</organism>
<evidence type="ECO:0000313" key="1">
    <source>
        <dbReference type="EMBL" id="OEL18271.1"/>
    </source>
</evidence>
<keyword evidence="2" id="KW-1185">Reference proteome</keyword>
<dbReference type="Proteomes" id="UP000095767">
    <property type="component" value="Unassembled WGS sequence"/>
</dbReference>
<comment type="caution">
    <text evidence="1">The sequence shown here is derived from an EMBL/GenBank/DDBJ whole genome shotgun (WGS) entry which is preliminary data.</text>
</comment>